<keyword evidence="2" id="KW-0813">Transport</keyword>
<feature type="transmembrane region" description="Helical" evidence="7">
    <location>
        <begin position="154"/>
        <end position="176"/>
    </location>
</feature>
<organism evidence="8 9">
    <name type="scientific">Sphaerochaeta halotolerans</name>
    <dbReference type="NCBI Taxonomy" id="2293840"/>
    <lineage>
        <taxon>Bacteria</taxon>
        <taxon>Pseudomonadati</taxon>
        <taxon>Spirochaetota</taxon>
        <taxon>Spirochaetia</taxon>
        <taxon>Spirochaetales</taxon>
        <taxon>Sphaerochaetaceae</taxon>
        <taxon>Sphaerochaeta</taxon>
    </lineage>
</organism>
<keyword evidence="9" id="KW-1185">Reference proteome</keyword>
<gene>
    <name evidence="8" type="ORF">DYP60_11315</name>
</gene>
<dbReference type="OrthoDB" id="371211at2"/>
<evidence type="ECO:0000256" key="3">
    <source>
        <dbReference type="ARBA" id="ARBA00022475"/>
    </source>
</evidence>
<dbReference type="PANTHER" id="PTHR36838:SF3">
    <property type="entry name" value="TRANSPORTER AUXIN EFFLUX CARRIER EC FAMILY"/>
    <property type="match status" value="1"/>
</dbReference>
<feature type="transmembrane region" description="Helical" evidence="7">
    <location>
        <begin position="122"/>
        <end position="142"/>
    </location>
</feature>
<dbReference type="Proteomes" id="UP000264002">
    <property type="component" value="Unassembled WGS sequence"/>
</dbReference>
<dbReference type="GO" id="GO:0016020">
    <property type="term" value="C:membrane"/>
    <property type="evidence" value="ECO:0007669"/>
    <property type="project" value="UniProtKB-SubCell"/>
</dbReference>
<dbReference type="GO" id="GO:0055085">
    <property type="term" value="P:transmembrane transport"/>
    <property type="evidence" value="ECO:0007669"/>
    <property type="project" value="InterPro"/>
</dbReference>
<sequence>MIEQLLPVVPLLLLFLLGYALQRTNFFSTESLSHVKRIVSDLALPALLFQAFSAIELESRYLILVVLIFAVCLIMVILGHYIGKLLKIHSPYFALMMTGFEMGMFGYAVFVSFQGEAHLGKIALVDLGQVIFVFTVLMALLIKHRDGTAKGSDLLRRILTSPVILAILAGLATSFIAPQVPSSPIWDTLAETIDLLARLTVPLIAITIGYGIHIRKELIGKSLKTILARRVLLILFALLLNVLVVDSLLGMDKMYQVALMTMFLTPPPFIISIYMRTDEKGESDYVDNTLSLDTLISIVAVVIASALYA</sequence>
<proteinExistence type="predicted"/>
<dbReference type="AlphaFoldDB" id="A0A372MG64"/>
<reference evidence="8 9" key="2">
    <citation type="submission" date="2018-09" db="EMBL/GenBank/DDBJ databases">
        <title>Genome of Sphaerochaeta halotolerans strain 4-11.</title>
        <authorList>
            <person name="Nazina T.N."/>
            <person name="Sokolova D.S."/>
        </authorList>
    </citation>
    <scope>NUCLEOTIDE SEQUENCE [LARGE SCALE GENOMIC DNA]</scope>
    <source>
        <strain evidence="8 9">4-11</strain>
    </source>
</reference>
<protein>
    <submittedName>
        <fullName evidence="8">Permease</fullName>
    </submittedName>
</protein>
<feature type="transmembrane region" description="Helical" evidence="7">
    <location>
        <begin position="92"/>
        <end position="110"/>
    </location>
</feature>
<name>A0A372MG64_9SPIR</name>
<dbReference type="EMBL" id="QUWK01000012">
    <property type="protein sequence ID" value="RFU94180.1"/>
    <property type="molecule type" value="Genomic_DNA"/>
</dbReference>
<feature type="transmembrane region" description="Helical" evidence="7">
    <location>
        <begin position="61"/>
        <end position="80"/>
    </location>
</feature>
<evidence type="ECO:0000256" key="7">
    <source>
        <dbReference type="SAM" id="Phobius"/>
    </source>
</evidence>
<comment type="caution">
    <text evidence="8">The sequence shown here is derived from an EMBL/GenBank/DDBJ whole genome shotgun (WGS) entry which is preliminary data.</text>
</comment>
<keyword evidence="4 7" id="KW-0812">Transmembrane</keyword>
<feature type="transmembrane region" description="Helical" evidence="7">
    <location>
        <begin position="226"/>
        <end position="245"/>
    </location>
</feature>
<evidence type="ECO:0000313" key="9">
    <source>
        <dbReference type="Proteomes" id="UP000264002"/>
    </source>
</evidence>
<evidence type="ECO:0000313" key="8">
    <source>
        <dbReference type="EMBL" id="RFU94180.1"/>
    </source>
</evidence>
<evidence type="ECO:0000256" key="1">
    <source>
        <dbReference type="ARBA" id="ARBA00004141"/>
    </source>
</evidence>
<evidence type="ECO:0000256" key="5">
    <source>
        <dbReference type="ARBA" id="ARBA00022989"/>
    </source>
</evidence>
<evidence type="ECO:0000256" key="4">
    <source>
        <dbReference type="ARBA" id="ARBA00022692"/>
    </source>
</evidence>
<reference evidence="9" key="1">
    <citation type="submission" date="2018-08" db="EMBL/GenBank/DDBJ databases">
        <authorList>
            <person name="Grouzdev D.S."/>
            <person name="Krutkina M.S."/>
        </authorList>
    </citation>
    <scope>NUCLEOTIDE SEQUENCE [LARGE SCALE GENOMIC DNA]</scope>
    <source>
        <strain evidence="9">4-11</strain>
    </source>
</reference>
<keyword evidence="3" id="KW-1003">Cell membrane</keyword>
<comment type="subcellular location">
    <subcellularLocation>
        <location evidence="1">Membrane</location>
        <topology evidence="1">Multi-pass membrane protein</topology>
    </subcellularLocation>
</comment>
<accession>A0A372MG64</accession>
<feature type="transmembrane region" description="Helical" evidence="7">
    <location>
        <begin position="289"/>
        <end position="308"/>
    </location>
</feature>
<feature type="transmembrane region" description="Helical" evidence="7">
    <location>
        <begin position="196"/>
        <end position="214"/>
    </location>
</feature>
<dbReference type="Pfam" id="PF03547">
    <property type="entry name" value="Mem_trans"/>
    <property type="match status" value="1"/>
</dbReference>
<evidence type="ECO:0000256" key="2">
    <source>
        <dbReference type="ARBA" id="ARBA00022448"/>
    </source>
</evidence>
<dbReference type="RefSeq" id="WP_117331120.1">
    <property type="nucleotide sequence ID" value="NZ_QUWK01000012.1"/>
</dbReference>
<keyword evidence="6 7" id="KW-0472">Membrane</keyword>
<evidence type="ECO:0000256" key="6">
    <source>
        <dbReference type="ARBA" id="ARBA00023136"/>
    </source>
</evidence>
<feature type="transmembrane region" description="Helical" evidence="7">
    <location>
        <begin position="257"/>
        <end position="277"/>
    </location>
</feature>
<dbReference type="InterPro" id="IPR004776">
    <property type="entry name" value="Mem_transp_PIN-like"/>
</dbReference>
<keyword evidence="5 7" id="KW-1133">Transmembrane helix</keyword>
<dbReference type="PANTHER" id="PTHR36838">
    <property type="entry name" value="AUXIN EFFLUX CARRIER FAMILY PROTEIN"/>
    <property type="match status" value="1"/>
</dbReference>